<organism evidence="1 2">
    <name type="scientific">Boletus edulis BED1</name>
    <dbReference type="NCBI Taxonomy" id="1328754"/>
    <lineage>
        <taxon>Eukaryota</taxon>
        <taxon>Fungi</taxon>
        <taxon>Dikarya</taxon>
        <taxon>Basidiomycota</taxon>
        <taxon>Agaricomycotina</taxon>
        <taxon>Agaricomycetes</taxon>
        <taxon>Agaricomycetidae</taxon>
        <taxon>Boletales</taxon>
        <taxon>Boletineae</taxon>
        <taxon>Boletaceae</taxon>
        <taxon>Boletoideae</taxon>
        <taxon>Boletus</taxon>
    </lineage>
</organism>
<proteinExistence type="predicted"/>
<dbReference type="AlphaFoldDB" id="A0AAD4C351"/>
<name>A0AAD4C351_BOLED</name>
<protein>
    <submittedName>
        <fullName evidence="1">Uncharacterized protein</fullName>
    </submittedName>
</protein>
<reference evidence="1" key="2">
    <citation type="journal article" date="2020" name="Nat. Commun.">
        <title>Large-scale genome sequencing of mycorrhizal fungi provides insights into the early evolution of symbiotic traits.</title>
        <authorList>
            <person name="Miyauchi S."/>
            <person name="Kiss E."/>
            <person name="Kuo A."/>
            <person name="Drula E."/>
            <person name="Kohler A."/>
            <person name="Sanchez-Garcia M."/>
            <person name="Morin E."/>
            <person name="Andreopoulos B."/>
            <person name="Barry K.W."/>
            <person name="Bonito G."/>
            <person name="Buee M."/>
            <person name="Carver A."/>
            <person name="Chen C."/>
            <person name="Cichocki N."/>
            <person name="Clum A."/>
            <person name="Culley D."/>
            <person name="Crous P.W."/>
            <person name="Fauchery L."/>
            <person name="Girlanda M."/>
            <person name="Hayes R.D."/>
            <person name="Keri Z."/>
            <person name="LaButti K."/>
            <person name="Lipzen A."/>
            <person name="Lombard V."/>
            <person name="Magnuson J."/>
            <person name="Maillard F."/>
            <person name="Murat C."/>
            <person name="Nolan M."/>
            <person name="Ohm R.A."/>
            <person name="Pangilinan J."/>
            <person name="Pereira M.F."/>
            <person name="Perotto S."/>
            <person name="Peter M."/>
            <person name="Pfister S."/>
            <person name="Riley R."/>
            <person name="Sitrit Y."/>
            <person name="Stielow J.B."/>
            <person name="Szollosi G."/>
            <person name="Zifcakova L."/>
            <person name="Stursova M."/>
            <person name="Spatafora J.W."/>
            <person name="Tedersoo L."/>
            <person name="Vaario L.M."/>
            <person name="Yamada A."/>
            <person name="Yan M."/>
            <person name="Wang P."/>
            <person name="Xu J."/>
            <person name="Bruns T."/>
            <person name="Baldrian P."/>
            <person name="Vilgalys R."/>
            <person name="Dunand C."/>
            <person name="Henrissat B."/>
            <person name="Grigoriev I.V."/>
            <person name="Hibbett D."/>
            <person name="Nagy L.G."/>
            <person name="Martin F.M."/>
        </authorList>
    </citation>
    <scope>NUCLEOTIDE SEQUENCE</scope>
    <source>
        <strain evidence="1">BED1</strain>
    </source>
</reference>
<keyword evidence="2" id="KW-1185">Reference proteome</keyword>
<gene>
    <name evidence="1" type="ORF">L210DRAFT_2804780</name>
</gene>
<reference evidence="1" key="1">
    <citation type="submission" date="2019-10" db="EMBL/GenBank/DDBJ databases">
        <authorList>
            <consortium name="DOE Joint Genome Institute"/>
            <person name="Kuo A."/>
            <person name="Miyauchi S."/>
            <person name="Kiss E."/>
            <person name="Drula E."/>
            <person name="Kohler A."/>
            <person name="Sanchez-Garcia M."/>
            <person name="Andreopoulos B."/>
            <person name="Barry K.W."/>
            <person name="Bonito G."/>
            <person name="Buee M."/>
            <person name="Carver A."/>
            <person name="Chen C."/>
            <person name="Cichocki N."/>
            <person name="Clum A."/>
            <person name="Culley D."/>
            <person name="Crous P.W."/>
            <person name="Fauchery L."/>
            <person name="Girlanda M."/>
            <person name="Hayes R."/>
            <person name="Keri Z."/>
            <person name="LaButti K."/>
            <person name="Lipzen A."/>
            <person name="Lombard V."/>
            <person name="Magnuson J."/>
            <person name="Maillard F."/>
            <person name="Morin E."/>
            <person name="Murat C."/>
            <person name="Nolan M."/>
            <person name="Ohm R."/>
            <person name="Pangilinan J."/>
            <person name="Pereira M."/>
            <person name="Perotto S."/>
            <person name="Peter M."/>
            <person name="Riley R."/>
            <person name="Sitrit Y."/>
            <person name="Stielow B."/>
            <person name="Szollosi G."/>
            <person name="Zifcakova L."/>
            <person name="Stursova M."/>
            <person name="Spatafora J.W."/>
            <person name="Tedersoo L."/>
            <person name="Vaario L.-M."/>
            <person name="Yamada A."/>
            <person name="Yan M."/>
            <person name="Wang P."/>
            <person name="Xu J."/>
            <person name="Bruns T."/>
            <person name="Baldrian P."/>
            <person name="Vilgalys R."/>
            <person name="Henrissat B."/>
            <person name="Grigoriev I.V."/>
            <person name="Hibbett D."/>
            <person name="Nagy L.G."/>
            <person name="Martin F.M."/>
        </authorList>
    </citation>
    <scope>NUCLEOTIDE SEQUENCE</scope>
    <source>
        <strain evidence="1">BED1</strain>
    </source>
</reference>
<dbReference type="EMBL" id="WHUW01000004">
    <property type="protein sequence ID" value="KAF8447585.1"/>
    <property type="molecule type" value="Genomic_DNA"/>
</dbReference>
<evidence type="ECO:0000313" key="2">
    <source>
        <dbReference type="Proteomes" id="UP001194468"/>
    </source>
</evidence>
<evidence type="ECO:0000313" key="1">
    <source>
        <dbReference type="EMBL" id="KAF8447585.1"/>
    </source>
</evidence>
<sequence length="147" mass="17563">MHPVEIAKSLNFTLFSQCPFTRRLRLIVRYSGMRVYIYHIVTVRHRRIFESVWNFSVLLWRVRERRSLGNLDNRALITRYLRSFRSPIVCSIFHHRFHSPHASPELLCPNNPLHHPSNLQSHLRPHVIPHVAEDSIFRPQLMPTDQK</sequence>
<dbReference type="Proteomes" id="UP001194468">
    <property type="component" value="Unassembled WGS sequence"/>
</dbReference>
<accession>A0AAD4C351</accession>
<comment type="caution">
    <text evidence="1">The sequence shown here is derived from an EMBL/GenBank/DDBJ whole genome shotgun (WGS) entry which is preliminary data.</text>
</comment>